<dbReference type="Proteomes" id="UP001200313">
    <property type="component" value="Unassembled WGS sequence"/>
</dbReference>
<dbReference type="RefSeq" id="WP_238074357.1">
    <property type="nucleotide sequence ID" value="NZ_JAKNJB010000020.1"/>
</dbReference>
<name>A0ABS9MAD7_9FIRM</name>
<evidence type="ECO:0008006" key="3">
    <source>
        <dbReference type="Google" id="ProtNLM"/>
    </source>
</evidence>
<evidence type="ECO:0000313" key="2">
    <source>
        <dbReference type="Proteomes" id="UP001200313"/>
    </source>
</evidence>
<evidence type="ECO:0000313" key="1">
    <source>
        <dbReference type="EMBL" id="MCG4527765.1"/>
    </source>
</evidence>
<keyword evidence="2" id="KW-1185">Reference proteome</keyword>
<gene>
    <name evidence="1" type="ORF">L0P79_11830</name>
</gene>
<dbReference type="EMBL" id="JAKNJB010000020">
    <property type="protein sequence ID" value="MCG4527765.1"/>
    <property type="molecule type" value="Genomic_DNA"/>
</dbReference>
<comment type="caution">
    <text evidence="1">The sequence shown here is derived from an EMBL/GenBank/DDBJ whole genome shotgun (WGS) entry which is preliminary data.</text>
</comment>
<sequence>MAGEKNYRIVRSEELSSRYESRFVVVDAQAGDLLDDAQGYGYRSKEKAHAVWRYKTRSPAKKERDKTAKDAVRKWCRQHPDIMEDLEDIEFQAAKEGRESEFFAKFVAEYLEEKSFRNLPFTVAELLRFG</sequence>
<proteinExistence type="predicted"/>
<reference evidence="1 2" key="1">
    <citation type="submission" date="2022-01" db="EMBL/GenBank/DDBJ databases">
        <title>Collection of gut derived symbiotic bacterial strains cultured from healthy donors.</title>
        <authorList>
            <person name="Lin H."/>
            <person name="Kohout C."/>
            <person name="Waligurski E."/>
            <person name="Pamer E.G."/>
        </authorList>
    </citation>
    <scope>NUCLEOTIDE SEQUENCE [LARGE SCALE GENOMIC DNA]</scope>
    <source>
        <strain evidence="1 2">DFI.3.7</strain>
    </source>
</reference>
<organism evidence="1 2">
    <name type="scientific">Intestinimonas massiliensis</name>
    <name type="common">ex Afouda et al. 2020</name>
    <dbReference type="NCBI Taxonomy" id="1673721"/>
    <lineage>
        <taxon>Bacteria</taxon>
        <taxon>Bacillati</taxon>
        <taxon>Bacillota</taxon>
        <taxon>Clostridia</taxon>
        <taxon>Eubacteriales</taxon>
        <taxon>Intestinimonas</taxon>
    </lineage>
</organism>
<protein>
    <recommendedName>
        <fullName evidence="3">Integrase</fullName>
    </recommendedName>
</protein>
<accession>A0ABS9MAD7</accession>